<dbReference type="PANTHER" id="PTHR11092">
    <property type="entry name" value="SUGAR NUCLEOTIDE EPIMERASE RELATED"/>
    <property type="match status" value="1"/>
</dbReference>
<dbReference type="EMBL" id="JAOPGA020001884">
    <property type="protein sequence ID" value="KAL0491901.1"/>
    <property type="molecule type" value="Genomic_DNA"/>
</dbReference>
<accession>A0AAW2ZT77</accession>
<keyword evidence="4" id="KW-1185">Reference proteome</keyword>
<dbReference type="Pfam" id="PF01370">
    <property type="entry name" value="Epimerase"/>
    <property type="match status" value="1"/>
</dbReference>
<comment type="caution">
    <text evidence="3">The sequence shown here is derived from an EMBL/GenBank/DDBJ whole genome shotgun (WGS) entry which is preliminary data.</text>
</comment>
<protein>
    <submittedName>
        <fullName evidence="3">Epimerase family protein</fullName>
    </submittedName>
</protein>
<evidence type="ECO:0000313" key="4">
    <source>
        <dbReference type="Proteomes" id="UP001431209"/>
    </source>
</evidence>
<evidence type="ECO:0000259" key="1">
    <source>
        <dbReference type="Pfam" id="PF01370"/>
    </source>
</evidence>
<dbReference type="PANTHER" id="PTHR11092:SF0">
    <property type="entry name" value="EPIMERASE FAMILY PROTEIN SDR39U1"/>
    <property type="match status" value="1"/>
</dbReference>
<dbReference type="InterPro" id="IPR013549">
    <property type="entry name" value="DUF1731"/>
</dbReference>
<dbReference type="InterPro" id="IPR001509">
    <property type="entry name" value="Epimerase_deHydtase"/>
</dbReference>
<feature type="domain" description="NAD-dependent epimerase/dehydratase" evidence="1">
    <location>
        <begin position="8"/>
        <end position="221"/>
    </location>
</feature>
<dbReference type="AlphaFoldDB" id="A0AAW2ZT77"/>
<proteinExistence type="predicted"/>
<evidence type="ECO:0000259" key="2">
    <source>
        <dbReference type="Pfam" id="PF08338"/>
    </source>
</evidence>
<organism evidence="3 4">
    <name type="scientific">Acrasis kona</name>
    <dbReference type="NCBI Taxonomy" id="1008807"/>
    <lineage>
        <taxon>Eukaryota</taxon>
        <taxon>Discoba</taxon>
        <taxon>Heterolobosea</taxon>
        <taxon>Tetramitia</taxon>
        <taxon>Eutetramitia</taxon>
        <taxon>Acrasidae</taxon>
        <taxon>Acrasis</taxon>
    </lineage>
</organism>
<feature type="domain" description="DUF1731" evidence="2">
    <location>
        <begin position="281"/>
        <end position="323"/>
    </location>
</feature>
<dbReference type="Pfam" id="PF08338">
    <property type="entry name" value="DUF1731"/>
    <property type="match status" value="1"/>
</dbReference>
<gene>
    <name evidence="3" type="ORF">AKO1_010063</name>
</gene>
<evidence type="ECO:0000313" key="3">
    <source>
        <dbReference type="EMBL" id="KAL0491901.1"/>
    </source>
</evidence>
<dbReference type="Proteomes" id="UP001431209">
    <property type="component" value="Unassembled WGS sequence"/>
</dbReference>
<dbReference type="SUPFAM" id="SSF51735">
    <property type="entry name" value="NAD(P)-binding Rossmann-fold domains"/>
    <property type="match status" value="1"/>
</dbReference>
<dbReference type="Gene3D" id="3.40.50.720">
    <property type="entry name" value="NAD(P)-binding Rossmann-like Domain"/>
    <property type="match status" value="1"/>
</dbReference>
<dbReference type="InterPro" id="IPR036291">
    <property type="entry name" value="NAD(P)-bd_dom_sf"/>
</dbReference>
<reference evidence="3 4" key="1">
    <citation type="submission" date="2024-03" db="EMBL/GenBank/DDBJ databases">
        <title>The Acrasis kona genome and developmental transcriptomes reveal deep origins of eukaryotic multicellular pathways.</title>
        <authorList>
            <person name="Sheikh S."/>
            <person name="Fu C.-J."/>
            <person name="Brown M.W."/>
            <person name="Baldauf S.L."/>
        </authorList>
    </citation>
    <scope>NUCLEOTIDE SEQUENCE [LARGE SCALE GENOMIC DNA]</scope>
    <source>
        <strain evidence="3 4">ATCC MYA-3509</strain>
    </source>
</reference>
<sequence length="324" mass="35994">MSIANKTVLVGGGTGFIGKELVSVLLKNNNKVIVVSRSSNKVADLFKSKDVKTATWEDLEHFKLNPDDIDVGINVTGEPIANRSWSSESNVRELLESRTIPTKKMISFLKSSDKEKTFVGTSAVGIYPLGQNKVYNESDQDVANTKIGTFCKDIEDTIADGIASSNIRPAIIRPGIVLGKEGGVLPIFQVPFMGYVMQGQNPLPWIHIKDLVDLYTFSAENSQINGPVNGVAPENITSEEFFKILHQEIKNRSTLDKFLQVTRQLDYFGYKPAQKLIVDSLRQVLGEERSSLLFEGQFAENKKAVENGFKFKYTNAREAIKDLL</sequence>
<name>A0AAW2ZT77_9EUKA</name>